<sequence length="153" mass="16196">MGAVAGAVPPAVIASAVAKGHTAEVGAHAHHHQPVFAFAKGPVFIGRGLFATEVLVARDRIGKIVDRGFAGRVDLFLRPVADEDRLAEPLNRKLAAFGDTRDVDADRSQRPHVRRGVHLVDQRPYGGTGRNDAGTGGRIVEEIPAGPFVIVCV</sequence>
<protein>
    <submittedName>
        <fullName evidence="1">Uncharacterized protein</fullName>
    </submittedName>
</protein>
<gene>
    <name evidence="1" type="ORF">RB2654_14480</name>
</gene>
<comment type="caution">
    <text evidence="1">The sequence shown here is derived from an EMBL/GenBank/DDBJ whole genome shotgun (WGS) entry which is preliminary data.</text>
</comment>
<dbReference type="AlphaFoldDB" id="A3VGU5"/>
<keyword evidence="2" id="KW-1185">Reference proteome</keyword>
<accession>A3VGU5</accession>
<dbReference type="STRING" id="314271.RB2654_14480"/>
<dbReference type="EMBL" id="AAMT01000008">
    <property type="protein sequence ID" value="EAQ12500.1"/>
    <property type="molecule type" value="Genomic_DNA"/>
</dbReference>
<reference evidence="1 2" key="1">
    <citation type="journal article" date="2010" name="J. Bacteriol.">
        <title>Genome sequences of Pelagibaca bermudensis HTCC2601T and Maritimibacter alkaliphilus HTCC2654T, the type strains of two marine Roseobacter genera.</title>
        <authorList>
            <person name="Thrash J.C."/>
            <person name="Cho J.C."/>
            <person name="Ferriera S."/>
            <person name="Johnson J."/>
            <person name="Vergin K.L."/>
            <person name="Giovannoni S.J."/>
        </authorList>
    </citation>
    <scope>NUCLEOTIDE SEQUENCE [LARGE SCALE GENOMIC DNA]</scope>
    <source>
        <strain evidence="1 2">HTCC2654</strain>
    </source>
</reference>
<organism evidence="1 2">
    <name type="scientific">Maritimibacter alkaliphilus HTCC2654</name>
    <dbReference type="NCBI Taxonomy" id="314271"/>
    <lineage>
        <taxon>Bacteria</taxon>
        <taxon>Pseudomonadati</taxon>
        <taxon>Pseudomonadota</taxon>
        <taxon>Alphaproteobacteria</taxon>
        <taxon>Rhodobacterales</taxon>
        <taxon>Roseobacteraceae</taxon>
        <taxon>Maritimibacter</taxon>
    </lineage>
</organism>
<evidence type="ECO:0000313" key="2">
    <source>
        <dbReference type="Proteomes" id="UP000002931"/>
    </source>
</evidence>
<name>A3VGU5_9RHOB</name>
<proteinExistence type="predicted"/>
<dbReference type="HOGENOM" id="CLU_1711044_0_0_5"/>
<evidence type="ECO:0000313" key="1">
    <source>
        <dbReference type="EMBL" id="EAQ12500.1"/>
    </source>
</evidence>
<dbReference type="Proteomes" id="UP000002931">
    <property type="component" value="Unassembled WGS sequence"/>
</dbReference>